<dbReference type="PROSITE" id="PS50113">
    <property type="entry name" value="PAC"/>
    <property type="match status" value="1"/>
</dbReference>
<dbReference type="GO" id="GO:0016791">
    <property type="term" value="F:phosphatase activity"/>
    <property type="evidence" value="ECO:0007669"/>
    <property type="project" value="TreeGrafter"/>
</dbReference>
<dbReference type="SMART" id="SM00331">
    <property type="entry name" value="PP2C_SIG"/>
    <property type="match status" value="1"/>
</dbReference>
<sequence>MNMSDEALEKLGLSYQVLFESLLSRSPDKIYFKDSQSRFVVISQSMVKNFKVGSVADLVGKTDFDFFSAEHAQQAYDDEQQVLESGVPSIREAEKETWPDGSVTWASSIKAPILLEDGTPIGIIGISRDVTREKLAHDALERHDRLLKKQNDTMRADLESARLIQSVLIPGKERKSSFLRIAVGYDPSHSVSGDVITFPRPDEPDVRFFMGDVCGHGVSAGLYTLLIKYAADRLSRAKDDRPQSVLSRMNESLKDVLPNRFVTAMSGIFHLTNEGTIRLQISHAAHPTFFIHRESEELETIRLDNAPGLGLLPGSSFACKEFHLSRGDRVILFTDGLEEALSENGEEFGIDRLKAAVHESRNERAENVPEFLLNKIHQFAGRAPRVDDQTCVVFQAR</sequence>
<keyword evidence="4" id="KW-1185">Reference proteome</keyword>
<protein>
    <submittedName>
        <fullName evidence="3">SpoIIE family protein phosphatase</fullName>
    </submittedName>
</protein>
<comment type="caution">
    <text evidence="3">The sequence shown here is derived from an EMBL/GenBank/DDBJ whole genome shotgun (WGS) entry which is preliminary data.</text>
</comment>
<name>A0A7X1AVE3_9BACT</name>
<dbReference type="PANTHER" id="PTHR43156">
    <property type="entry name" value="STAGE II SPORULATION PROTEIN E-RELATED"/>
    <property type="match status" value="1"/>
</dbReference>
<feature type="domain" description="PAC" evidence="2">
    <location>
        <begin position="89"/>
        <end position="142"/>
    </location>
</feature>
<evidence type="ECO:0000256" key="1">
    <source>
        <dbReference type="ARBA" id="ARBA00022801"/>
    </source>
</evidence>
<dbReference type="Gene3D" id="3.60.40.10">
    <property type="entry name" value="PPM-type phosphatase domain"/>
    <property type="match status" value="1"/>
</dbReference>
<evidence type="ECO:0000259" key="2">
    <source>
        <dbReference type="PROSITE" id="PS50113"/>
    </source>
</evidence>
<dbReference type="Proteomes" id="UP000525652">
    <property type="component" value="Unassembled WGS sequence"/>
</dbReference>
<keyword evidence="1" id="KW-0378">Hydrolase</keyword>
<dbReference type="RefSeq" id="WP_185691454.1">
    <property type="nucleotide sequence ID" value="NZ_JACHVA010000033.1"/>
</dbReference>
<dbReference type="InterPro" id="IPR052016">
    <property type="entry name" value="Bact_Sigma-Reg"/>
</dbReference>
<dbReference type="AlphaFoldDB" id="A0A7X1AVE3"/>
<dbReference type="Pfam" id="PF08448">
    <property type="entry name" value="PAS_4"/>
    <property type="match status" value="1"/>
</dbReference>
<dbReference type="PANTHER" id="PTHR43156:SF2">
    <property type="entry name" value="STAGE II SPORULATION PROTEIN E"/>
    <property type="match status" value="1"/>
</dbReference>
<dbReference type="InterPro" id="IPR000700">
    <property type="entry name" value="PAS-assoc_C"/>
</dbReference>
<dbReference type="InterPro" id="IPR035965">
    <property type="entry name" value="PAS-like_dom_sf"/>
</dbReference>
<dbReference type="SUPFAM" id="SSF55785">
    <property type="entry name" value="PYP-like sensor domain (PAS domain)"/>
    <property type="match status" value="1"/>
</dbReference>
<dbReference type="EMBL" id="JACHVA010000033">
    <property type="protein sequence ID" value="MBC2600716.1"/>
    <property type="molecule type" value="Genomic_DNA"/>
</dbReference>
<dbReference type="SUPFAM" id="SSF81606">
    <property type="entry name" value="PP2C-like"/>
    <property type="match status" value="1"/>
</dbReference>
<gene>
    <name evidence="3" type="ORF">H5P30_02855</name>
</gene>
<dbReference type="InterPro" id="IPR001932">
    <property type="entry name" value="PPM-type_phosphatase-like_dom"/>
</dbReference>
<dbReference type="NCBIfam" id="TIGR00229">
    <property type="entry name" value="sensory_box"/>
    <property type="match status" value="1"/>
</dbReference>
<dbReference type="InterPro" id="IPR036457">
    <property type="entry name" value="PPM-type-like_dom_sf"/>
</dbReference>
<dbReference type="Gene3D" id="3.30.450.20">
    <property type="entry name" value="PAS domain"/>
    <property type="match status" value="1"/>
</dbReference>
<organism evidence="3 4">
    <name type="scientific">Puniceicoccus vermicola</name>
    <dbReference type="NCBI Taxonomy" id="388746"/>
    <lineage>
        <taxon>Bacteria</taxon>
        <taxon>Pseudomonadati</taxon>
        <taxon>Verrucomicrobiota</taxon>
        <taxon>Opitutia</taxon>
        <taxon>Puniceicoccales</taxon>
        <taxon>Puniceicoccaceae</taxon>
        <taxon>Puniceicoccus</taxon>
    </lineage>
</organism>
<evidence type="ECO:0000313" key="4">
    <source>
        <dbReference type="Proteomes" id="UP000525652"/>
    </source>
</evidence>
<reference evidence="3 4" key="1">
    <citation type="submission" date="2020-07" db="EMBL/GenBank/DDBJ databases">
        <authorList>
            <person name="Feng X."/>
        </authorList>
    </citation>
    <scope>NUCLEOTIDE SEQUENCE [LARGE SCALE GENOMIC DNA]</scope>
    <source>
        <strain evidence="3 4">JCM14086</strain>
    </source>
</reference>
<dbReference type="CDD" id="cd00130">
    <property type="entry name" value="PAS"/>
    <property type="match status" value="1"/>
</dbReference>
<accession>A0A7X1AVE3</accession>
<evidence type="ECO:0000313" key="3">
    <source>
        <dbReference type="EMBL" id="MBC2600716.1"/>
    </source>
</evidence>
<proteinExistence type="predicted"/>
<dbReference type="InterPro" id="IPR000014">
    <property type="entry name" value="PAS"/>
</dbReference>
<dbReference type="InterPro" id="IPR013656">
    <property type="entry name" value="PAS_4"/>
</dbReference>
<dbReference type="Pfam" id="PF07228">
    <property type="entry name" value="SpoIIE"/>
    <property type="match status" value="1"/>
</dbReference>